<organism evidence="2 3">
    <name type="scientific">Eiseniibacteriota bacterium</name>
    <dbReference type="NCBI Taxonomy" id="2212470"/>
    <lineage>
        <taxon>Bacteria</taxon>
        <taxon>Candidatus Eiseniibacteriota</taxon>
    </lineage>
</organism>
<protein>
    <recommendedName>
        <fullName evidence="4">Carboxypeptidase regulatory-like domain-containing protein</fullName>
    </recommendedName>
</protein>
<proteinExistence type="predicted"/>
<reference evidence="2 3" key="1">
    <citation type="journal article" date="2019" name="Nat. Microbiol.">
        <title>Mediterranean grassland soil C-N compound turnover is dependent on rainfall and depth, and is mediated by genomically divergent microorganisms.</title>
        <authorList>
            <person name="Diamond S."/>
            <person name="Andeer P.F."/>
            <person name="Li Z."/>
            <person name="Crits-Christoph A."/>
            <person name="Burstein D."/>
            <person name="Anantharaman K."/>
            <person name="Lane K.R."/>
            <person name="Thomas B.C."/>
            <person name="Pan C."/>
            <person name="Northen T.R."/>
            <person name="Banfield J.F."/>
        </authorList>
    </citation>
    <scope>NUCLEOTIDE SEQUENCE [LARGE SCALE GENOMIC DNA]</scope>
    <source>
        <strain evidence="2">WS_11</strain>
    </source>
</reference>
<name>A0A538U1B9_UNCEI</name>
<keyword evidence="1" id="KW-0732">Signal</keyword>
<comment type="caution">
    <text evidence="2">The sequence shown here is derived from an EMBL/GenBank/DDBJ whole genome shotgun (WGS) entry which is preliminary data.</text>
</comment>
<evidence type="ECO:0008006" key="4">
    <source>
        <dbReference type="Google" id="ProtNLM"/>
    </source>
</evidence>
<gene>
    <name evidence="2" type="ORF">E6K81_14390</name>
</gene>
<dbReference type="AlphaFoldDB" id="A0A538U1B9"/>
<accession>A0A538U1B9</accession>
<dbReference type="EMBL" id="VBPB01000292">
    <property type="protein sequence ID" value="TMQ69653.1"/>
    <property type="molecule type" value="Genomic_DNA"/>
</dbReference>
<evidence type="ECO:0000313" key="2">
    <source>
        <dbReference type="EMBL" id="TMQ69653.1"/>
    </source>
</evidence>
<dbReference type="Proteomes" id="UP000319771">
    <property type="component" value="Unassembled WGS sequence"/>
</dbReference>
<sequence>MRSIKLVILAVGVAAMFSDTASAGKIFGDIKLGGKPLPEGVKVRVTRPGTSAVADSTTTDKFGSYKLLVKDEGKSVLTVVYEKQRLELPVFSNKEATRYDLILETSDGKLILRRK</sequence>
<evidence type="ECO:0000313" key="3">
    <source>
        <dbReference type="Proteomes" id="UP000319771"/>
    </source>
</evidence>
<feature type="chain" id="PRO_5022162129" description="Carboxypeptidase regulatory-like domain-containing protein" evidence="1">
    <location>
        <begin position="24"/>
        <end position="115"/>
    </location>
</feature>
<feature type="signal peptide" evidence="1">
    <location>
        <begin position="1"/>
        <end position="23"/>
    </location>
</feature>
<evidence type="ECO:0000256" key="1">
    <source>
        <dbReference type="SAM" id="SignalP"/>
    </source>
</evidence>